<dbReference type="Proteomes" id="UP000198863">
    <property type="component" value="Unassembled WGS sequence"/>
</dbReference>
<proteinExistence type="predicted"/>
<dbReference type="SUPFAM" id="SSF53597">
    <property type="entry name" value="Dihydrofolate reductase-like"/>
    <property type="match status" value="1"/>
</dbReference>
<dbReference type="Gene3D" id="3.40.430.10">
    <property type="entry name" value="Dihydrofolate Reductase, subunit A"/>
    <property type="match status" value="1"/>
</dbReference>
<dbReference type="EMBL" id="FNCF01000003">
    <property type="protein sequence ID" value="SDG32929.1"/>
    <property type="molecule type" value="Genomic_DNA"/>
</dbReference>
<evidence type="ECO:0000313" key="2">
    <source>
        <dbReference type="EMBL" id="SDG32929.1"/>
    </source>
</evidence>
<organism evidence="2 3">
    <name type="scientific">Klenkia brasiliensis</name>
    <dbReference type="NCBI Taxonomy" id="333142"/>
    <lineage>
        <taxon>Bacteria</taxon>
        <taxon>Bacillati</taxon>
        <taxon>Actinomycetota</taxon>
        <taxon>Actinomycetes</taxon>
        <taxon>Geodermatophilales</taxon>
        <taxon>Geodermatophilaceae</taxon>
        <taxon>Klenkia</taxon>
    </lineage>
</organism>
<feature type="domain" description="Bacterial bifunctional deaminase-reductase C-terminal" evidence="1">
    <location>
        <begin position="104"/>
        <end position="179"/>
    </location>
</feature>
<dbReference type="RefSeq" id="WP_207507860.1">
    <property type="nucleotide sequence ID" value="NZ_FNCF01000003.1"/>
</dbReference>
<dbReference type="Pfam" id="PF01872">
    <property type="entry name" value="RibD_C"/>
    <property type="match status" value="1"/>
</dbReference>
<protein>
    <submittedName>
        <fullName evidence="2">Dihydrofolate reductase</fullName>
    </submittedName>
</protein>
<evidence type="ECO:0000259" key="1">
    <source>
        <dbReference type="Pfam" id="PF01872"/>
    </source>
</evidence>
<keyword evidence="3" id="KW-1185">Reference proteome</keyword>
<gene>
    <name evidence="2" type="ORF">SAMN05660324_2410</name>
</gene>
<dbReference type="InterPro" id="IPR024072">
    <property type="entry name" value="DHFR-like_dom_sf"/>
</dbReference>
<evidence type="ECO:0000313" key="3">
    <source>
        <dbReference type="Proteomes" id="UP000198863"/>
    </source>
</evidence>
<dbReference type="InterPro" id="IPR002734">
    <property type="entry name" value="RibDG_C"/>
</dbReference>
<reference evidence="3" key="1">
    <citation type="submission" date="2016-10" db="EMBL/GenBank/DDBJ databases">
        <authorList>
            <person name="Varghese N."/>
            <person name="Submissions S."/>
        </authorList>
    </citation>
    <scope>NUCLEOTIDE SEQUENCE [LARGE SCALE GENOMIC DNA]</scope>
    <source>
        <strain evidence="3">DSM 44526</strain>
    </source>
</reference>
<name>A0A1G7TE38_9ACTN</name>
<dbReference type="AlphaFoldDB" id="A0A1G7TE38"/>
<dbReference type="GO" id="GO:0008703">
    <property type="term" value="F:5-amino-6-(5-phosphoribosylamino)uracil reductase activity"/>
    <property type="evidence" value="ECO:0007669"/>
    <property type="project" value="InterPro"/>
</dbReference>
<sequence length="191" mass="20505">MTSAPARRLEGMRRVIAYELLSLDGVAESPDEFIDTWDDVLDANLAEVIGTQTDVVLGRRSHDEWAHYWPTSDVEPFATFINAVPKHVATSTPLPGGWGAVAIEGDVASFVRGLRASDGGDIGVHASISLVQTLLAADLVDELRLVVAPAVAGKGRRLLDGVPATRLELVRSQATPTGSLLLTYRPRRLAD</sequence>
<dbReference type="GO" id="GO:0009231">
    <property type="term" value="P:riboflavin biosynthetic process"/>
    <property type="evidence" value="ECO:0007669"/>
    <property type="project" value="InterPro"/>
</dbReference>
<accession>A0A1G7TE38</accession>